<evidence type="ECO:0000256" key="2">
    <source>
        <dbReference type="ARBA" id="ARBA00022692"/>
    </source>
</evidence>
<organism evidence="6 7">
    <name type="scientific">Jimgerdemannia flammicorona</name>
    <dbReference type="NCBI Taxonomy" id="994334"/>
    <lineage>
        <taxon>Eukaryota</taxon>
        <taxon>Fungi</taxon>
        <taxon>Fungi incertae sedis</taxon>
        <taxon>Mucoromycota</taxon>
        <taxon>Mucoromycotina</taxon>
        <taxon>Endogonomycetes</taxon>
        <taxon>Endogonales</taxon>
        <taxon>Endogonaceae</taxon>
        <taxon>Jimgerdemannia</taxon>
    </lineage>
</organism>
<comment type="subcellular location">
    <subcellularLocation>
        <location evidence="1">Membrane</location>
        <topology evidence="1">Multi-pass membrane protein</topology>
    </subcellularLocation>
</comment>
<dbReference type="OrthoDB" id="10628547at2759"/>
<evidence type="ECO:0000256" key="5">
    <source>
        <dbReference type="SAM" id="Phobius"/>
    </source>
</evidence>
<reference evidence="6 7" key="1">
    <citation type="journal article" date="2018" name="New Phytol.">
        <title>Phylogenomics of Endogonaceae and evolution of mycorrhizas within Mucoromycota.</title>
        <authorList>
            <person name="Chang Y."/>
            <person name="Desiro A."/>
            <person name="Na H."/>
            <person name="Sandor L."/>
            <person name="Lipzen A."/>
            <person name="Clum A."/>
            <person name="Barry K."/>
            <person name="Grigoriev I.V."/>
            <person name="Martin F.M."/>
            <person name="Stajich J.E."/>
            <person name="Smith M.E."/>
            <person name="Bonito G."/>
            <person name="Spatafora J.W."/>
        </authorList>
    </citation>
    <scope>NUCLEOTIDE SEQUENCE [LARGE SCALE GENOMIC DNA]</scope>
    <source>
        <strain evidence="6 7">GMNB39</strain>
    </source>
</reference>
<comment type="caution">
    <text evidence="6">The sequence shown here is derived from an EMBL/GenBank/DDBJ whole genome shotgun (WGS) entry which is preliminary data.</text>
</comment>
<dbReference type="GO" id="GO:0004930">
    <property type="term" value="F:G protein-coupled receptor activity"/>
    <property type="evidence" value="ECO:0007669"/>
    <property type="project" value="TreeGrafter"/>
</dbReference>
<dbReference type="EMBL" id="RBNI01001964">
    <property type="protein sequence ID" value="RUP49798.1"/>
    <property type="molecule type" value="Genomic_DNA"/>
</dbReference>
<dbReference type="GO" id="GO:0007189">
    <property type="term" value="P:adenylate cyclase-activating G protein-coupled receptor signaling pathway"/>
    <property type="evidence" value="ECO:0007669"/>
    <property type="project" value="TreeGrafter"/>
</dbReference>
<dbReference type="GO" id="GO:0005886">
    <property type="term" value="C:plasma membrane"/>
    <property type="evidence" value="ECO:0007669"/>
    <property type="project" value="TreeGrafter"/>
</dbReference>
<evidence type="ECO:0000313" key="7">
    <source>
        <dbReference type="Proteomes" id="UP000268093"/>
    </source>
</evidence>
<gene>
    <name evidence="6" type="ORF">BC936DRAFT_141435</name>
</gene>
<keyword evidence="2 5" id="KW-0812">Transmembrane</keyword>
<keyword evidence="7" id="KW-1185">Reference proteome</keyword>
<accession>A0A433DG31</accession>
<evidence type="ECO:0000313" key="6">
    <source>
        <dbReference type="EMBL" id="RUP49798.1"/>
    </source>
</evidence>
<sequence length="232" mass="26626">MSQNSTSLPNCKVWNSSPEVSPRLQSIWGTTQLMSGLSMAAMVVTIGYILYRKFLRHGNFRNPVERVVLYTFIPIFVEMMGKCFANMTFSWAANNNPDIPFMYNSVANSGPYCGIQTFLIEFGNMGGVVWSLCFAWILFTIIRAFRKGHLENLRQHLQKREKFSIWAANVGGLVFAIATINRSGPRDYWCWVEDGEQSINTLMFFFVWEWLAIILALVVLLCIGFDFLMHSR</sequence>
<feature type="transmembrane region" description="Helical" evidence="5">
    <location>
        <begin position="33"/>
        <end position="51"/>
    </location>
</feature>
<evidence type="ECO:0000256" key="3">
    <source>
        <dbReference type="ARBA" id="ARBA00022989"/>
    </source>
</evidence>
<dbReference type="Proteomes" id="UP000268093">
    <property type="component" value="Unassembled WGS sequence"/>
</dbReference>
<dbReference type="AlphaFoldDB" id="A0A433DG31"/>
<protein>
    <recommendedName>
        <fullName evidence="8">G-protein coupled receptors family 2 profile 2 domain-containing protein</fullName>
    </recommendedName>
</protein>
<feature type="transmembrane region" description="Helical" evidence="5">
    <location>
        <begin position="163"/>
        <end position="182"/>
    </location>
</feature>
<feature type="transmembrane region" description="Helical" evidence="5">
    <location>
        <begin position="122"/>
        <end position="142"/>
    </location>
</feature>
<evidence type="ECO:0000256" key="4">
    <source>
        <dbReference type="ARBA" id="ARBA00023136"/>
    </source>
</evidence>
<keyword evidence="4 5" id="KW-0472">Membrane</keyword>
<feature type="transmembrane region" description="Helical" evidence="5">
    <location>
        <begin position="202"/>
        <end position="228"/>
    </location>
</feature>
<proteinExistence type="predicted"/>
<keyword evidence="3 5" id="KW-1133">Transmembrane helix</keyword>
<dbReference type="Gene3D" id="1.20.1070.10">
    <property type="entry name" value="Rhodopsin 7-helix transmembrane proteins"/>
    <property type="match status" value="1"/>
</dbReference>
<dbReference type="PANTHER" id="PTHR23112">
    <property type="entry name" value="G PROTEIN-COUPLED RECEPTOR 157-RELATED"/>
    <property type="match status" value="1"/>
</dbReference>
<evidence type="ECO:0008006" key="8">
    <source>
        <dbReference type="Google" id="ProtNLM"/>
    </source>
</evidence>
<feature type="transmembrane region" description="Helical" evidence="5">
    <location>
        <begin position="67"/>
        <end position="93"/>
    </location>
</feature>
<dbReference type="PANTHER" id="PTHR23112:SF0">
    <property type="entry name" value="TRANSMEMBRANE PROTEIN 116"/>
    <property type="match status" value="1"/>
</dbReference>
<evidence type="ECO:0000256" key="1">
    <source>
        <dbReference type="ARBA" id="ARBA00004141"/>
    </source>
</evidence>
<name>A0A433DG31_9FUNG</name>